<dbReference type="EMBL" id="MNAD01001568">
    <property type="protein sequence ID" value="OJT03957.1"/>
    <property type="molecule type" value="Genomic_DNA"/>
</dbReference>
<organism evidence="1 2">
    <name type="scientific">Trametes pubescens</name>
    <name type="common">White-rot fungus</name>
    <dbReference type="NCBI Taxonomy" id="154538"/>
    <lineage>
        <taxon>Eukaryota</taxon>
        <taxon>Fungi</taxon>
        <taxon>Dikarya</taxon>
        <taxon>Basidiomycota</taxon>
        <taxon>Agaricomycotina</taxon>
        <taxon>Agaricomycetes</taxon>
        <taxon>Polyporales</taxon>
        <taxon>Polyporaceae</taxon>
        <taxon>Trametes</taxon>
    </lineage>
</organism>
<reference evidence="1 2" key="1">
    <citation type="submission" date="2016-10" db="EMBL/GenBank/DDBJ databases">
        <title>Genome sequence of the basidiomycete white-rot fungus Trametes pubescens.</title>
        <authorList>
            <person name="Makela M.R."/>
            <person name="Granchi Z."/>
            <person name="Peng M."/>
            <person name="De Vries R.P."/>
            <person name="Grigoriev I."/>
            <person name="Riley R."/>
            <person name="Hilden K."/>
        </authorList>
    </citation>
    <scope>NUCLEOTIDE SEQUENCE [LARGE SCALE GENOMIC DNA]</scope>
    <source>
        <strain evidence="1 2">FBCC735</strain>
    </source>
</reference>
<protein>
    <submittedName>
        <fullName evidence="1">Uncharacterized protein</fullName>
    </submittedName>
</protein>
<dbReference type="Proteomes" id="UP000184267">
    <property type="component" value="Unassembled WGS sequence"/>
</dbReference>
<keyword evidence="2" id="KW-1185">Reference proteome</keyword>
<comment type="caution">
    <text evidence="1">The sequence shown here is derived from an EMBL/GenBank/DDBJ whole genome shotgun (WGS) entry which is preliminary data.</text>
</comment>
<proteinExistence type="predicted"/>
<gene>
    <name evidence="1" type="ORF">TRAPUB_5358</name>
</gene>
<sequence>MYYLATRPRSGIVGVIYRFSGRRGASLSDCAKGIAAGTYVTGIGCPDITVLTGRLRRTLLDQHDADLMYVVPRRTIDVRDELYSMWHKIQLRACLALLASDVFGTGTTHGALSCSQTETRTTTAAGYSVRRLCSGADEQRHE</sequence>
<evidence type="ECO:0000313" key="2">
    <source>
        <dbReference type="Proteomes" id="UP000184267"/>
    </source>
</evidence>
<name>A0A1M2V8S7_TRAPU</name>
<accession>A0A1M2V8S7</accession>
<evidence type="ECO:0000313" key="1">
    <source>
        <dbReference type="EMBL" id="OJT03957.1"/>
    </source>
</evidence>
<dbReference type="AlphaFoldDB" id="A0A1M2V8S7"/>